<keyword evidence="5" id="KW-1185">Reference proteome</keyword>
<dbReference type="PRINTS" id="PR00080">
    <property type="entry name" value="SDRFAMILY"/>
</dbReference>
<dbReference type="AlphaFoldDB" id="A0A138ZWN1"/>
<dbReference type="SUPFAM" id="SSF51735">
    <property type="entry name" value="NAD(P)-binding Rossmann-fold domains"/>
    <property type="match status" value="1"/>
</dbReference>
<evidence type="ECO:0000256" key="1">
    <source>
        <dbReference type="ARBA" id="ARBA00006484"/>
    </source>
</evidence>
<evidence type="ECO:0000256" key="2">
    <source>
        <dbReference type="ARBA" id="ARBA00023002"/>
    </source>
</evidence>
<dbReference type="STRING" id="1344416.A0A138ZWN1"/>
<name>A0A138ZWN1_GONPJ</name>
<reference evidence="4 5" key="1">
    <citation type="journal article" date="2015" name="Genome Biol. Evol.">
        <title>Phylogenomic analyses indicate that early fungi evolved digesting cell walls of algal ancestors of land plants.</title>
        <authorList>
            <person name="Chang Y."/>
            <person name="Wang S."/>
            <person name="Sekimoto S."/>
            <person name="Aerts A.L."/>
            <person name="Choi C."/>
            <person name="Clum A."/>
            <person name="LaButti K.M."/>
            <person name="Lindquist E.A."/>
            <person name="Yee Ngan C."/>
            <person name="Ohm R.A."/>
            <person name="Salamov A.A."/>
            <person name="Grigoriev I.V."/>
            <person name="Spatafora J.W."/>
            <person name="Berbee M.L."/>
        </authorList>
    </citation>
    <scope>NUCLEOTIDE SEQUENCE [LARGE SCALE GENOMIC DNA]</scope>
    <source>
        <strain evidence="4 5">JEL478</strain>
    </source>
</reference>
<dbReference type="Pfam" id="PF00106">
    <property type="entry name" value="adh_short"/>
    <property type="match status" value="1"/>
</dbReference>
<sequence>MYDVRGKVVIITGAGSGFGERLAVRLAPKGAKLVLSDLNAEAGNRVTDSLKSKFGPVAFFVQCDVSDNKQLKNLFVKTKERFGTIDVVINNAGIPETTDFFTDELDRWQRQLDINLKAVILGTRLAIDSFTKDGKGGVIVSTASLAGLYPQGQSPVYGPVKAAVVHFCRSLSALNAHGIRVNAVCPSYSPTGIQKVGREDSGPSEITKSIIGVGRDATVAPQVHPEQVIDAFVHAIEDETIYGQAIRITPERGIEVQYHGRKPPLKLKDLTDVAKL</sequence>
<dbReference type="PANTHER" id="PTHR44229">
    <property type="entry name" value="15-HYDROXYPROSTAGLANDIN DEHYDROGENASE [NAD(+)]"/>
    <property type="match status" value="1"/>
</dbReference>
<dbReference type="InterPro" id="IPR002347">
    <property type="entry name" value="SDR_fam"/>
</dbReference>
<dbReference type="GO" id="GO:0005737">
    <property type="term" value="C:cytoplasm"/>
    <property type="evidence" value="ECO:0007669"/>
    <property type="project" value="TreeGrafter"/>
</dbReference>
<comment type="similarity">
    <text evidence="1 3">Belongs to the short-chain dehydrogenases/reductases (SDR) family.</text>
</comment>
<dbReference type="OrthoDB" id="4131217at2759"/>
<evidence type="ECO:0000256" key="3">
    <source>
        <dbReference type="RuleBase" id="RU000363"/>
    </source>
</evidence>
<dbReference type="PRINTS" id="PR00081">
    <property type="entry name" value="GDHRDH"/>
</dbReference>
<dbReference type="Proteomes" id="UP000070544">
    <property type="component" value="Unassembled WGS sequence"/>
</dbReference>
<keyword evidence="2" id="KW-0560">Oxidoreductase</keyword>
<dbReference type="InterPro" id="IPR036291">
    <property type="entry name" value="NAD(P)-bd_dom_sf"/>
</dbReference>
<evidence type="ECO:0000313" key="5">
    <source>
        <dbReference type="Proteomes" id="UP000070544"/>
    </source>
</evidence>
<dbReference type="PANTHER" id="PTHR44229:SF4">
    <property type="entry name" value="15-HYDROXYPROSTAGLANDIN DEHYDROGENASE [NAD(+)]"/>
    <property type="match status" value="1"/>
</dbReference>
<organism evidence="4 5">
    <name type="scientific">Gonapodya prolifera (strain JEL478)</name>
    <name type="common">Monoblepharis prolifera</name>
    <dbReference type="NCBI Taxonomy" id="1344416"/>
    <lineage>
        <taxon>Eukaryota</taxon>
        <taxon>Fungi</taxon>
        <taxon>Fungi incertae sedis</taxon>
        <taxon>Chytridiomycota</taxon>
        <taxon>Chytridiomycota incertae sedis</taxon>
        <taxon>Monoblepharidomycetes</taxon>
        <taxon>Monoblepharidales</taxon>
        <taxon>Gonapodyaceae</taxon>
        <taxon>Gonapodya</taxon>
    </lineage>
</organism>
<accession>A0A138ZWN1</accession>
<dbReference type="EMBL" id="KQ965932">
    <property type="protein sequence ID" value="KXS08881.1"/>
    <property type="molecule type" value="Genomic_DNA"/>
</dbReference>
<gene>
    <name evidence="4" type="ORF">M427DRAFT_65068</name>
</gene>
<protein>
    <submittedName>
        <fullName evidence="4">NAD(P)-binding protein</fullName>
    </submittedName>
</protein>
<evidence type="ECO:0000313" key="4">
    <source>
        <dbReference type="EMBL" id="KXS08881.1"/>
    </source>
</evidence>
<dbReference type="GO" id="GO:0016616">
    <property type="term" value="F:oxidoreductase activity, acting on the CH-OH group of donors, NAD or NADP as acceptor"/>
    <property type="evidence" value="ECO:0007669"/>
    <property type="project" value="TreeGrafter"/>
</dbReference>
<proteinExistence type="inferred from homology"/>
<dbReference type="Gene3D" id="3.40.50.720">
    <property type="entry name" value="NAD(P)-binding Rossmann-like Domain"/>
    <property type="match status" value="1"/>
</dbReference>
<dbReference type="OMA" id="TDVARCM"/>